<dbReference type="SMART" id="SM01118">
    <property type="entry name" value="CYTH"/>
    <property type="match status" value="1"/>
</dbReference>
<accession>A0A423PGJ1</accession>
<dbReference type="InterPro" id="IPR008173">
    <property type="entry name" value="Adenylyl_cyclase_CyaB"/>
</dbReference>
<evidence type="ECO:0000313" key="3">
    <source>
        <dbReference type="Proteomes" id="UP000283993"/>
    </source>
</evidence>
<dbReference type="Gene3D" id="2.40.320.10">
    <property type="entry name" value="Hypothetical Protein Pfu-838710-001"/>
    <property type="match status" value="1"/>
</dbReference>
<protein>
    <submittedName>
        <fullName evidence="2">Adenylate cyclase</fullName>
    </submittedName>
</protein>
<dbReference type="Pfam" id="PF01928">
    <property type="entry name" value="CYTH"/>
    <property type="match status" value="1"/>
</dbReference>
<proteinExistence type="predicted"/>
<dbReference type="InterPro" id="IPR033469">
    <property type="entry name" value="CYTH-like_dom_sf"/>
</dbReference>
<dbReference type="RefSeq" id="WP_123632047.1">
    <property type="nucleotide sequence ID" value="NZ_AYKH01000041.1"/>
</dbReference>
<keyword evidence="3" id="KW-1185">Reference proteome</keyword>
<sequence length="171" mass="18161">MARNIELKAAVADVRALHRRAAECAGSAGTVIDQDDTFFACAHGRLKLRAFGDGTGELIAYERPDAAGPTLSHYRRTPTTAPAALRATLAEALGTAGRVVKRRTLYWVGRTRVHVDAVAGIGDFMELEVVLAEGDTAADGEREAEALMAALGLADAPRIDCAYVDLLARRG</sequence>
<dbReference type="InterPro" id="IPR023577">
    <property type="entry name" value="CYTH_domain"/>
</dbReference>
<feature type="domain" description="CYTH" evidence="1">
    <location>
        <begin position="2"/>
        <end position="169"/>
    </location>
</feature>
<name>A0A423PGJ1_9GAMM</name>
<reference evidence="2 3" key="1">
    <citation type="submission" date="2013-10" db="EMBL/GenBank/DDBJ databases">
        <title>Salinisphaera orenii MK-B5 Genome Sequencing.</title>
        <authorList>
            <person name="Lai Q."/>
            <person name="Li C."/>
            <person name="Shao Z."/>
        </authorList>
    </citation>
    <scope>NUCLEOTIDE SEQUENCE [LARGE SCALE GENOMIC DNA]</scope>
    <source>
        <strain evidence="2 3">MK-B5</strain>
    </source>
</reference>
<evidence type="ECO:0000313" key="2">
    <source>
        <dbReference type="EMBL" id="ROO24707.1"/>
    </source>
</evidence>
<dbReference type="PANTHER" id="PTHR21028:SF2">
    <property type="entry name" value="CYTH DOMAIN-CONTAINING PROTEIN"/>
    <property type="match status" value="1"/>
</dbReference>
<dbReference type="EMBL" id="AYKH01000041">
    <property type="protein sequence ID" value="ROO24707.1"/>
    <property type="molecule type" value="Genomic_DNA"/>
</dbReference>
<organism evidence="2 3">
    <name type="scientific">Salinisphaera orenii MK-B5</name>
    <dbReference type="NCBI Taxonomy" id="856730"/>
    <lineage>
        <taxon>Bacteria</taxon>
        <taxon>Pseudomonadati</taxon>
        <taxon>Pseudomonadota</taxon>
        <taxon>Gammaproteobacteria</taxon>
        <taxon>Salinisphaerales</taxon>
        <taxon>Salinisphaeraceae</taxon>
        <taxon>Salinisphaera</taxon>
    </lineage>
</organism>
<dbReference type="CDD" id="cd07890">
    <property type="entry name" value="CYTH-like_AC_IV-like"/>
    <property type="match status" value="1"/>
</dbReference>
<comment type="caution">
    <text evidence="2">The sequence shown here is derived from an EMBL/GenBank/DDBJ whole genome shotgun (WGS) entry which is preliminary data.</text>
</comment>
<gene>
    <name evidence="2" type="ORF">SAOR_14435</name>
</gene>
<dbReference type="Proteomes" id="UP000283993">
    <property type="component" value="Unassembled WGS sequence"/>
</dbReference>
<dbReference type="PROSITE" id="PS51707">
    <property type="entry name" value="CYTH"/>
    <property type="match status" value="1"/>
</dbReference>
<dbReference type="AlphaFoldDB" id="A0A423PGJ1"/>
<dbReference type="PANTHER" id="PTHR21028">
    <property type="entry name" value="SI:CH211-156B7.4"/>
    <property type="match status" value="1"/>
</dbReference>
<evidence type="ECO:0000259" key="1">
    <source>
        <dbReference type="PROSITE" id="PS51707"/>
    </source>
</evidence>
<dbReference type="SUPFAM" id="SSF55154">
    <property type="entry name" value="CYTH-like phosphatases"/>
    <property type="match status" value="1"/>
</dbReference>